<dbReference type="Proteomes" id="UP000240883">
    <property type="component" value="Unassembled WGS sequence"/>
</dbReference>
<sequence>MKSQYHQKPFKIEPSNHDHMISFRDQTEYHESHSESCRQYSNYELSLPRKRYRSRSASPEDRQNLLKREEAYNTHNYDRKSHIPTSQNDSRGSYEEDAWHRPGEPSQDEYTSGHEHREHLLDSNTKYSDVILQGKIKFSSQNPTIRLFGLMELNLRNSTPTTGVPITNFEVCQVVSIPESQVTMDSRLSIWDSNTAPSTNGLLSDIRRRAIITRINPDLNVVMGFKIYVLLDRSIQNQTDSFKSPYLKLVLQGEENDSTFNWTPYPPVVISRKGLDWNRSSYVCLLAPFSMKASKAIRIIGRITDASFLLILKTERKLLDQEVEQAAGKLEEQRGVERWDTPNVYTGTVSAFGTDFSSRYPENQGARTGRRIMKQDSNIWGHEMGRVRKAFYK</sequence>
<dbReference type="EMBL" id="KZ678128">
    <property type="protein sequence ID" value="PSN75153.1"/>
    <property type="molecule type" value="Genomic_DNA"/>
</dbReference>
<accession>A0A2T2PBV2</accession>
<evidence type="ECO:0000313" key="3">
    <source>
        <dbReference type="Proteomes" id="UP000240883"/>
    </source>
</evidence>
<feature type="compositionally biased region" description="Basic and acidic residues" evidence="1">
    <location>
        <begin position="92"/>
        <end position="103"/>
    </location>
</feature>
<gene>
    <name evidence="2" type="ORF">BS50DRAFT_643827</name>
</gene>
<dbReference type="AlphaFoldDB" id="A0A2T2PBV2"/>
<feature type="compositionally biased region" description="Basic and acidic residues" evidence="1">
    <location>
        <begin position="58"/>
        <end position="81"/>
    </location>
</feature>
<organism evidence="2 3">
    <name type="scientific">Corynespora cassiicola Philippines</name>
    <dbReference type="NCBI Taxonomy" id="1448308"/>
    <lineage>
        <taxon>Eukaryota</taxon>
        <taxon>Fungi</taxon>
        <taxon>Dikarya</taxon>
        <taxon>Ascomycota</taxon>
        <taxon>Pezizomycotina</taxon>
        <taxon>Dothideomycetes</taxon>
        <taxon>Pleosporomycetidae</taxon>
        <taxon>Pleosporales</taxon>
        <taxon>Corynesporascaceae</taxon>
        <taxon>Corynespora</taxon>
    </lineage>
</organism>
<evidence type="ECO:0000256" key="1">
    <source>
        <dbReference type="SAM" id="MobiDB-lite"/>
    </source>
</evidence>
<name>A0A2T2PBV2_CORCC</name>
<evidence type="ECO:0000313" key="2">
    <source>
        <dbReference type="EMBL" id="PSN75153.1"/>
    </source>
</evidence>
<feature type="region of interest" description="Disordered" evidence="1">
    <location>
        <begin position="1"/>
        <end position="117"/>
    </location>
</feature>
<feature type="compositionally biased region" description="Basic and acidic residues" evidence="1">
    <location>
        <begin position="10"/>
        <end position="36"/>
    </location>
</feature>
<keyword evidence="3" id="KW-1185">Reference proteome</keyword>
<proteinExistence type="predicted"/>
<protein>
    <submittedName>
        <fullName evidence="2">Uncharacterized protein</fullName>
    </submittedName>
</protein>
<reference evidence="2 3" key="1">
    <citation type="journal article" date="2018" name="Front. Microbiol.">
        <title>Genome-Wide Analysis of Corynespora cassiicola Leaf Fall Disease Putative Effectors.</title>
        <authorList>
            <person name="Lopez D."/>
            <person name="Ribeiro S."/>
            <person name="Label P."/>
            <person name="Fumanal B."/>
            <person name="Venisse J.S."/>
            <person name="Kohler A."/>
            <person name="de Oliveira R.R."/>
            <person name="Labutti K."/>
            <person name="Lipzen A."/>
            <person name="Lail K."/>
            <person name="Bauer D."/>
            <person name="Ohm R.A."/>
            <person name="Barry K.W."/>
            <person name="Spatafora J."/>
            <person name="Grigoriev I.V."/>
            <person name="Martin F.M."/>
            <person name="Pujade-Renaud V."/>
        </authorList>
    </citation>
    <scope>NUCLEOTIDE SEQUENCE [LARGE SCALE GENOMIC DNA]</scope>
    <source>
        <strain evidence="2 3">Philippines</strain>
    </source>
</reference>